<evidence type="ECO:0000256" key="3">
    <source>
        <dbReference type="ARBA" id="ARBA00022723"/>
    </source>
</evidence>
<evidence type="ECO:0000256" key="2">
    <source>
        <dbReference type="ARBA" id="ARBA00022679"/>
    </source>
</evidence>
<keyword evidence="4 9" id="KW-0460">Magnesium</keyword>
<evidence type="ECO:0000256" key="9">
    <source>
        <dbReference type="HAMAP-Rule" id="MF_00097"/>
    </source>
</evidence>
<evidence type="ECO:0000313" key="13">
    <source>
        <dbReference type="EMBL" id="MDN7227761.1"/>
    </source>
</evidence>
<dbReference type="GO" id="GO:0004789">
    <property type="term" value="F:thiamine-phosphate diphosphorylase activity"/>
    <property type="evidence" value="ECO:0007669"/>
    <property type="project" value="UniProtKB-EC"/>
</dbReference>
<feature type="binding site" evidence="9">
    <location>
        <position position="114"/>
    </location>
    <ligand>
        <name>4-amino-2-methyl-5-(diphosphooxymethyl)pyrimidine</name>
        <dbReference type="ChEBI" id="CHEBI:57841"/>
    </ligand>
</feature>
<evidence type="ECO:0000256" key="5">
    <source>
        <dbReference type="ARBA" id="ARBA00022977"/>
    </source>
</evidence>
<keyword evidence="2 9" id="KW-0808">Transferase</keyword>
<dbReference type="PANTHER" id="PTHR20857">
    <property type="entry name" value="THIAMINE-PHOSPHATE PYROPHOSPHORYLASE"/>
    <property type="match status" value="1"/>
</dbReference>
<feature type="domain" description="Thiamine phosphate synthase/TenI" evidence="12">
    <location>
        <begin position="10"/>
        <end position="195"/>
    </location>
</feature>
<evidence type="ECO:0000256" key="1">
    <source>
        <dbReference type="ARBA" id="ARBA00005165"/>
    </source>
</evidence>
<dbReference type="PANTHER" id="PTHR20857:SF15">
    <property type="entry name" value="THIAMINE-PHOSPHATE SYNTHASE"/>
    <property type="match status" value="1"/>
</dbReference>
<feature type="binding site" evidence="9">
    <location>
        <position position="76"/>
    </location>
    <ligand>
        <name>Mg(2+)</name>
        <dbReference type="ChEBI" id="CHEBI:18420"/>
    </ligand>
</feature>
<proteinExistence type="inferred from homology"/>
<dbReference type="InterPro" id="IPR034291">
    <property type="entry name" value="TMP_synthase"/>
</dbReference>
<dbReference type="EMBL" id="JAUJWW010000004">
    <property type="protein sequence ID" value="MDN7227761.1"/>
    <property type="molecule type" value="Genomic_DNA"/>
</dbReference>
<dbReference type="CDD" id="cd00564">
    <property type="entry name" value="TMP_TenI"/>
    <property type="match status" value="1"/>
</dbReference>
<reference evidence="13 14" key="1">
    <citation type="submission" date="2023-06" db="EMBL/GenBank/DDBJ databases">
        <title>Novel species in genus Planococcus.</title>
        <authorList>
            <person name="Ning S."/>
        </authorList>
    </citation>
    <scope>NUCLEOTIDE SEQUENCE [LARGE SCALE GENOMIC DNA]</scope>
    <source>
        <strain evidence="13 14">N064</strain>
    </source>
</reference>
<protein>
    <recommendedName>
        <fullName evidence="9">Thiamine-phosphate synthase</fullName>
        <shortName evidence="9">TP synthase</shortName>
        <shortName evidence="9">TPS</shortName>
        <ecNumber evidence="9">2.5.1.3</ecNumber>
    </recommendedName>
    <alternativeName>
        <fullName evidence="9">Thiamine-phosphate pyrophosphorylase</fullName>
        <shortName evidence="9">TMP pyrophosphorylase</shortName>
        <shortName evidence="9">TMP-PPase</shortName>
    </alternativeName>
</protein>
<keyword evidence="3 9" id="KW-0479">Metal-binding</keyword>
<dbReference type="Pfam" id="PF02581">
    <property type="entry name" value="TMP-TENI"/>
    <property type="match status" value="1"/>
</dbReference>
<keyword evidence="14" id="KW-1185">Reference proteome</keyword>
<dbReference type="SUPFAM" id="SSF51391">
    <property type="entry name" value="Thiamin phosphate synthase"/>
    <property type="match status" value="1"/>
</dbReference>
<dbReference type="Proteomes" id="UP001172054">
    <property type="component" value="Unassembled WGS sequence"/>
</dbReference>
<dbReference type="InterPro" id="IPR022998">
    <property type="entry name" value="ThiamineP_synth_TenI"/>
</dbReference>
<feature type="binding site" evidence="9">
    <location>
        <begin position="140"/>
        <end position="142"/>
    </location>
    <ligand>
        <name>2-[(2R,5Z)-2-carboxy-4-methylthiazol-5(2H)-ylidene]ethyl phosphate</name>
        <dbReference type="ChEBI" id="CHEBI:62899"/>
    </ligand>
</feature>
<evidence type="ECO:0000256" key="10">
    <source>
        <dbReference type="RuleBase" id="RU003826"/>
    </source>
</evidence>
<dbReference type="EC" id="2.5.1.3" evidence="9"/>
<gene>
    <name evidence="9 13" type="primary">thiE</name>
    <name evidence="13" type="ORF">QWY15_10675</name>
</gene>
<evidence type="ECO:0000256" key="7">
    <source>
        <dbReference type="ARBA" id="ARBA00047851"/>
    </source>
</evidence>
<comment type="cofactor">
    <cofactor evidence="9">
        <name>Mg(2+)</name>
        <dbReference type="ChEBI" id="CHEBI:18420"/>
    </cofactor>
    <text evidence="9">Binds 1 Mg(2+) ion per subunit.</text>
</comment>
<comment type="similarity">
    <text evidence="9 10">Belongs to the thiamine-phosphate synthase family.</text>
</comment>
<feature type="binding site" evidence="9">
    <location>
        <position position="95"/>
    </location>
    <ligand>
        <name>Mg(2+)</name>
        <dbReference type="ChEBI" id="CHEBI:18420"/>
    </ligand>
</feature>
<comment type="catalytic activity">
    <reaction evidence="7 9 10">
        <text>2-(2-carboxy-4-methylthiazol-5-yl)ethyl phosphate + 4-amino-2-methyl-5-(diphosphooxymethyl)pyrimidine + 2 H(+) = thiamine phosphate + CO2 + diphosphate</text>
        <dbReference type="Rhea" id="RHEA:47848"/>
        <dbReference type="ChEBI" id="CHEBI:15378"/>
        <dbReference type="ChEBI" id="CHEBI:16526"/>
        <dbReference type="ChEBI" id="CHEBI:33019"/>
        <dbReference type="ChEBI" id="CHEBI:37575"/>
        <dbReference type="ChEBI" id="CHEBI:57841"/>
        <dbReference type="ChEBI" id="CHEBI:62890"/>
        <dbReference type="EC" id="2.5.1.3"/>
    </reaction>
</comment>
<feature type="binding site" evidence="9">
    <location>
        <begin position="40"/>
        <end position="44"/>
    </location>
    <ligand>
        <name>4-amino-2-methyl-5-(diphosphooxymethyl)pyrimidine</name>
        <dbReference type="ChEBI" id="CHEBI:57841"/>
    </ligand>
</feature>
<evidence type="ECO:0000259" key="12">
    <source>
        <dbReference type="Pfam" id="PF02581"/>
    </source>
</evidence>
<feature type="binding site" evidence="9">
    <location>
        <begin position="192"/>
        <end position="193"/>
    </location>
    <ligand>
        <name>2-[(2R,5Z)-2-carboxy-4-methylthiazol-5(2H)-ylidene]ethyl phosphate</name>
        <dbReference type="ChEBI" id="CHEBI:62899"/>
    </ligand>
</feature>
<accession>A0ABT8MSE0</accession>
<feature type="binding site" evidence="9">
    <location>
        <position position="75"/>
    </location>
    <ligand>
        <name>4-amino-2-methyl-5-(diphosphooxymethyl)pyrimidine</name>
        <dbReference type="ChEBI" id="CHEBI:57841"/>
    </ligand>
</feature>
<name>A0ABT8MSE0_9BACL</name>
<comment type="caution">
    <text evidence="13">The sequence shown here is derived from an EMBL/GenBank/DDBJ whole genome shotgun (WGS) entry which is preliminary data.</text>
</comment>
<dbReference type="RefSeq" id="WP_301726346.1">
    <property type="nucleotide sequence ID" value="NZ_JAUJWW010000004.1"/>
</dbReference>
<dbReference type="Gene3D" id="3.20.20.70">
    <property type="entry name" value="Aldolase class I"/>
    <property type="match status" value="1"/>
</dbReference>
<evidence type="ECO:0000256" key="8">
    <source>
        <dbReference type="ARBA" id="ARBA00047883"/>
    </source>
</evidence>
<keyword evidence="5 9" id="KW-0784">Thiamine biosynthesis</keyword>
<evidence type="ECO:0000313" key="14">
    <source>
        <dbReference type="Proteomes" id="UP001172054"/>
    </source>
</evidence>
<feature type="binding site" evidence="9">
    <location>
        <position position="172"/>
    </location>
    <ligand>
        <name>2-[(2R,5Z)-2-carboxy-4-methylthiazol-5(2H)-ylidene]ethyl phosphate</name>
        <dbReference type="ChEBI" id="CHEBI:62899"/>
    </ligand>
</feature>
<comment type="function">
    <text evidence="9">Condenses 4-methyl-5-(beta-hydroxyethyl)thiazole monophosphate (THZ-P) and 2-methyl-4-amino-5-hydroxymethyl pyrimidine pyrophosphate (HMP-PP) to form thiamine monophosphate (TMP).</text>
</comment>
<evidence type="ECO:0000256" key="6">
    <source>
        <dbReference type="ARBA" id="ARBA00047334"/>
    </source>
</evidence>
<organism evidence="13 14">
    <name type="scientific">Planococcus liqunii</name>
    <dbReference type="NCBI Taxonomy" id="3058394"/>
    <lineage>
        <taxon>Bacteria</taxon>
        <taxon>Bacillati</taxon>
        <taxon>Bacillota</taxon>
        <taxon>Bacilli</taxon>
        <taxon>Bacillales</taxon>
        <taxon>Caryophanaceae</taxon>
        <taxon>Planococcus</taxon>
    </lineage>
</organism>
<feature type="binding site" evidence="9">
    <location>
        <position position="143"/>
    </location>
    <ligand>
        <name>4-amino-2-methyl-5-(diphosphooxymethyl)pyrimidine</name>
        <dbReference type="ChEBI" id="CHEBI:57841"/>
    </ligand>
</feature>
<comment type="catalytic activity">
    <reaction evidence="6 9 10">
        <text>4-methyl-5-(2-phosphooxyethyl)-thiazole + 4-amino-2-methyl-5-(diphosphooxymethyl)pyrimidine + H(+) = thiamine phosphate + diphosphate</text>
        <dbReference type="Rhea" id="RHEA:22328"/>
        <dbReference type="ChEBI" id="CHEBI:15378"/>
        <dbReference type="ChEBI" id="CHEBI:33019"/>
        <dbReference type="ChEBI" id="CHEBI:37575"/>
        <dbReference type="ChEBI" id="CHEBI:57841"/>
        <dbReference type="ChEBI" id="CHEBI:58296"/>
        <dbReference type="EC" id="2.5.1.3"/>
    </reaction>
</comment>
<dbReference type="InterPro" id="IPR036206">
    <property type="entry name" value="ThiamineP_synth_sf"/>
</dbReference>
<comment type="catalytic activity">
    <reaction evidence="8 9 10">
        <text>2-[(2R,5Z)-2-carboxy-4-methylthiazol-5(2H)-ylidene]ethyl phosphate + 4-amino-2-methyl-5-(diphosphooxymethyl)pyrimidine + 2 H(+) = thiamine phosphate + CO2 + diphosphate</text>
        <dbReference type="Rhea" id="RHEA:47844"/>
        <dbReference type="ChEBI" id="CHEBI:15378"/>
        <dbReference type="ChEBI" id="CHEBI:16526"/>
        <dbReference type="ChEBI" id="CHEBI:33019"/>
        <dbReference type="ChEBI" id="CHEBI:37575"/>
        <dbReference type="ChEBI" id="CHEBI:57841"/>
        <dbReference type="ChEBI" id="CHEBI:62899"/>
        <dbReference type="EC" id="2.5.1.3"/>
    </reaction>
</comment>
<sequence>MSKLFSKPAIYFIMGSQNTPGRDALEILEAALAGGINCFQLREKGADALTGELLLDFAVECQRLCCAYKVPFIVNDDVELAYALDADGIHIGQEDMEASTARRLMGPDKILGVSVHSLEEAEKAVLSGADYVGMGPVFGTQSKADTKSPAGTSGILAVKNRYPGLPVIGIGGIAPDNAGQVWAAGADGVAVISAIVQAESIALQIRRFNESIKAGAEK</sequence>
<dbReference type="InterPro" id="IPR013785">
    <property type="entry name" value="Aldolase_TIM"/>
</dbReference>
<evidence type="ECO:0000256" key="4">
    <source>
        <dbReference type="ARBA" id="ARBA00022842"/>
    </source>
</evidence>
<evidence type="ECO:0000256" key="11">
    <source>
        <dbReference type="RuleBase" id="RU004253"/>
    </source>
</evidence>
<comment type="pathway">
    <text evidence="1 9 11">Cofactor biosynthesis; thiamine diphosphate biosynthesis; thiamine phosphate from 4-amino-2-methyl-5-diphosphomethylpyrimidine and 4-methyl-5-(2-phosphoethyl)-thiazole: step 1/1.</text>
</comment>
<dbReference type="NCBIfam" id="TIGR00693">
    <property type="entry name" value="thiE"/>
    <property type="match status" value="1"/>
</dbReference>
<dbReference type="HAMAP" id="MF_00097">
    <property type="entry name" value="TMP_synthase"/>
    <property type="match status" value="1"/>
</dbReference>